<dbReference type="RefSeq" id="WP_207347692.1">
    <property type="nucleotide sequence ID" value="NZ_CP076456.1"/>
</dbReference>
<dbReference type="AlphaFoldDB" id="A0A975S583"/>
<keyword evidence="1" id="KW-0175">Coiled coil</keyword>
<keyword evidence="3" id="KW-1185">Reference proteome</keyword>
<evidence type="ECO:0000256" key="1">
    <source>
        <dbReference type="SAM" id="Coils"/>
    </source>
</evidence>
<sequence>MASIDPVLRIDVPWAELTVAVEDMRAKASTTPSILDAASAAWNGLQQAYRHPGTQDRVYAALKDLRDPTVDWAVALSSACAAVQDFAAAGRPLQRESESLEAERAGLLRTAAEAEDSSTEDQDSAERAVADFNDRVRSLRDRWNSLTAGTAAELAGITGGTGDGLPVTAAIGGRTLPSVDWFHLSSTLDNISAIDPEAVVDSILHLNAEELREWAQVNPEAALVLATNKMPHHGRDPERTMGNVSSYGYRRERGSLAATLAPEGIALIRETWLNLTDLEQKRLLLLYPGTFGNMNGIPMEQRAFANIVTVAGLREQVTRQMAAMGGEPVKSSFAQNPGEQALYTSLRSVWDELNKKKTGLDNAVESNRQVVMVGLEGDGRIVTMNGTPSQHAKTSTILVPGTSSDLSALEDYALRLDNITSDRGADDVSFYWQGTDLPNEVPDNRSSSYNETGGPLLAGFDAALDLELSPETRSTYIGYSAGAALVGTAEREGLNSTNIIYLAPSGAGNEVDGVEDTRNREAHRYWIQTRDDPIVLAQLLGGIPQGGDPQQMDVVRLESGFIDHAQGGPLVSGHEEYFSPDSTAMLNMRRVVLNEAVFPYVPDEAFMDEGGMWTYSPLQTRPQNYAGEKMPSVPVESAGP</sequence>
<feature type="coiled-coil region" evidence="1">
    <location>
        <begin position="97"/>
        <end position="142"/>
    </location>
</feature>
<gene>
    <name evidence="2" type="ORF">KG104_16385</name>
</gene>
<protein>
    <recommendedName>
        <fullName evidence="4">Alpha/beta hydrolase</fullName>
    </recommendedName>
</protein>
<dbReference type="EMBL" id="CP076456">
    <property type="protein sequence ID" value="QWQ35998.1"/>
    <property type="molecule type" value="Genomic_DNA"/>
</dbReference>
<proteinExistence type="predicted"/>
<dbReference type="Proteomes" id="UP000680588">
    <property type="component" value="Chromosome"/>
</dbReference>
<dbReference type="KEGG" id="asun:KG104_16385"/>
<reference evidence="2" key="1">
    <citation type="submission" date="2021-06" db="EMBL/GenBank/DDBJ databases">
        <title>Novel species in genus Arthrobacter.</title>
        <authorList>
            <person name="Zhang G."/>
        </authorList>
    </citation>
    <scope>NUCLEOTIDE SEQUENCE</scope>
    <source>
        <strain evidence="2">Zg-ZUI122</strain>
    </source>
</reference>
<name>A0A975S583_9MICC</name>
<evidence type="ECO:0000313" key="2">
    <source>
        <dbReference type="EMBL" id="QWQ35998.1"/>
    </source>
</evidence>
<organism evidence="2 3">
    <name type="scientific">Arthrobacter sunyaminii</name>
    <dbReference type="NCBI Taxonomy" id="2816859"/>
    <lineage>
        <taxon>Bacteria</taxon>
        <taxon>Bacillati</taxon>
        <taxon>Actinomycetota</taxon>
        <taxon>Actinomycetes</taxon>
        <taxon>Micrococcales</taxon>
        <taxon>Micrococcaceae</taxon>
        <taxon>Arthrobacter</taxon>
    </lineage>
</organism>
<evidence type="ECO:0008006" key="4">
    <source>
        <dbReference type="Google" id="ProtNLM"/>
    </source>
</evidence>
<accession>A0A975S583</accession>
<evidence type="ECO:0000313" key="3">
    <source>
        <dbReference type="Proteomes" id="UP000680588"/>
    </source>
</evidence>